<reference evidence="2" key="1">
    <citation type="journal article" date="2020" name="Nat. Commun.">
        <title>Genome assembly of wild tea tree DASZ reveals pedigree and selection history of tea varieties.</title>
        <authorList>
            <person name="Zhang W."/>
            <person name="Zhang Y."/>
            <person name="Qiu H."/>
            <person name="Guo Y."/>
            <person name="Wan H."/>
            <person name="Zhang X."/>
            <person name="Scossa F."/>
            <person name="Alseekh S."/>
            <person name="Zhang Q."/>
            <person name="Wang P."/>
            <person name="Xu L."/>
            <person name="Schmidt M.H."/>
            <person name="Jia X."/>
            <person name="Li D."/>
            <person name="Zhu A."/>
            <person name="Guo F."/>
            <person name="Chen W."/>
            <person name="Ni D."/>
            <person name="Usadel B."/>
            <person name="Fernie A.R."/>
            <person name="Wen W."/>
        </authorList>
    </citation>
    <scope>NUCLEOTIDE SEQUENCE [LARGE SCALE GENOMIC DNA]</scope>
    <source>
        <strain evidence="2">cv. G240</strain>
    </source>
</reference>
<evidence type="ECO:0000313" key="2">
    <source>
        <dbReference type="Proteomes" id="UP000593564"/>
    </source>
</evidence>
<comment type="caution">
    <text evidence="1">The sequence shown here is derived from an EMBL/GenBank/DDBJ whole genome shotgun (WGS) entry which is preliminary data.</text>
</comment>
<dbReference type="InterPro" id="IPR045050">
    <property type="entry name" value="Synaptotagmin_plant"/>
</dbReference>
<sequence length="259" mass="28876">HDIVCTVHLRLVQPDDPHRECLVRHPHTPPAVAKGHRLAASELIRSSAEPILEQYRSVILSSLKFSKLTLGAVAAQFTGIDRKLLIFLGVPIIEGDAMGITMELKMQWDGNRHWITYIGQNIGFTGVFKLIFKPLVDEFPYFGAVCYSLMEKKNMDFTLKVVGGELSAILGISDAIEDMIQNAIEDSITWPIRKIIPILPGDYSLYNSQKIAKGKEKGRGINSLFGAWQGGAPARSYRDLRQQLWELFSVVEDAAAKAK</sequence>
<dbReference type="AlphaFoldDB" id="A0A7J7GTS8"/>
<reference evidence="1 2" key="2">
    <citation type="submission" date="2020-07" db="EMBL/GenBank/DDBJ databases">
        <title>Genome assembly of wild tea tree DASZ reveals pedigree and selection history of tea varieties.</title>
        <authorList>
            <person name="Zhang W."/>
        </authorList>
    </citation>
    <scope>NUCLEOTIDE SEQUENCE [LARGE SCALE GENOMIC DNA]</scope>
    <source>
        <strain evidence="2">cv. G240</strain>
        <tissue evidence="1">Leaf</tissue>
    </source>
</reference>
<keyword evidence="2" id="KW-1185">Reference proteome</keyword>
<protein>
    <submittedName>
        <fullName evidence="1">Uncharacterized protein</fullName>
    </submittedName>
</protein>
<accession>A0A7J7GTS8</accession>
<dbReference type="GO" id="GO:0008289">
    <property type="term" value="F:lipid binding"/>
    <property type="evidence" value="ECO:0007669"/>
    <property type="project" value="InterPro"/>
</dbReference>
<name>A0A7J7GTS8_CAMSI</name>
<evidence type="ECO:0000313" key="1">
    <source>
        <dbReference type="EMBL" id="KAF5943321.1"/>
    </source>
</evidence>
<feature type="non-terminal residue" evidence="1">
    <location>
        <position position="259"/>
    </location>
</feature>
<gene>
    <name evidence="1" type="ORF">HYC85_017398</name>
</gene>
<dbReference type="PANTHER" id="PTHR10774">
    <property type="entry name" value="EXTENDED SYNAPTOTAGMIN-RELATED"/>
    <property type="match status" value="1"/>
</dbReference>
<dbReference type="Proteomes" id="UP000593564">
    <property type="component" value="Unassembled WGS sequence"/>
</dbReference>
<dbReference type="GO" id="GO:0005783">
    <property type="term" value="C:endoplasmic reticulum"/>
    <property type="evidence" value="ECO:0007669"/>
    <property type="project" value="TreeGrafter"/>
</dbReference>
<organism evidence="1 2">
    <name type="scientific">Camellia sinensis</name>
    <name type="common">Tea plant</name>
    <name type="synonym">Thea sinensis</name>
    <dbReference type="NCBI Taxonomy" id="4442"/>
    <lineage>
        <taxon>Eukaryota</taxon>
        <taxon>Viridiplantae</taxon>
        <taxon>Streptophyta</taxon>
        <taxon>Embryophyta</taxon>
        <taxon>Tracheophyta</taxon>
        <taxon>Spermatophyta</taxon>
        <taxon>Magnoliopsida</taxon>
        <taxon>eudicotyledons</taxon>
        <taxon>Gunneridae</taxon>
        <taxon>Pentapetalae</taxon>
        <taxon>asterids</taxon>
        <taxon>Ericales</taxon>
        <taxon>Theaceae</taxon>
        <taxon>Camellia</taxon>
    </lineage>
</organism>
<proteinExistence type="predicted"/>
<dbReference type="EMBL" id="JACBKZ010000008">
    <property type="protein sequence ID" value="KAF5943321.1"/>
    <property type="molecule type" value="Genomic_DNA"/>
</dbReference>
<dbReference type="PANTHER" id="PTHR10774:SF178">
    <property type="entry name" value="SYNAPTOTAGMIN-4"/>
    <property type="match status" value="1"/>
</dbReference>